<feature type="signal peptide" evidence="1">
    <location>
        <begin position="1"/>
        <end position="19"/>
    </location>
</feature>
<evidence type="ECO:0000259" key="2">
    <source>
        <dbReference type="Pfam" id="PF12697"/>
    </source>
</evidence>
<dbReference type="CDD" id="cd12809">
    <property type="entry name" value="Esterase_713_like-2"/>
    <property type="match status" value="1"/>
</dbReference>
<feature type="chain" id="PRO_5020456313" description="AB hydrolase-1 domain-containing protein" evidence="1">
    <location>
        <begin position="20"/>
        <end position="388"/>
    </location>
</feature>
<sequence>MQVPKVAVLLADLTLGGSASSVPSQKPGCGSEIPAVRTYFMVGGQYVDDGTGTGEHVFRDQMYVEKLLPVQGVKQKHPLVLIHGQAQTGTNFLNKPDGGRGWASLFVREGYEVYVVDQTLRGRSAWQPGHNADKQSTYSAELISKRFTAVQKYSLWPQAVNHTQWPGSGEMGDPVFDAFYSSNVQFVSNATYQQETVRDAGAKLLDIIGRPAILVGHSQGGILPLVIADAKPDLTAGLIMLEPTGPPFREAVFSDKPARPYGLTDIPLAFDPAVSDPKTDLVQQVFPARADGGVNGSSVDCVMQKESDPAPRKLANLASKDILLVTGEASYHAPYDYCTAKFLVQAGCEKTKHVELGDVGIHGNGHMFFMESNSDDIQKLVSKWIQSV</sequence>
<dbReference type="InterPro" id="IPR029058">
    <property type="entry name" value="AB_hydrolase_fold"/>
</dbReference>
<evidence type="ECO:0000313" key="3">
    <source>
        <dbReference type="EMBL" id="QBZ59118.1"/>
    </source>
</evidence>
<proteinExistence type="predicted"/>
<dbReference type="AlphaFoldDB" id="A0A4P7N8W5"/>
<dbReference type="Gene3D" id="3.40.50.1820">
    <property type="entry name" value="alpha/beta hydrolase"/>
    <property type="match status" value="1"/>
</dbReference>
<dbReference type="EMBL" id="CP034206">
    <property type="protein sequence ID" value="QBZ59118.1"/>
    <property type="molecule type" value="Genomic_DNA"/>
</dbReference>
<dbReference type="InterPro" id="IPR050228">
    <property type="entry name" value="Carboxylesterase_BioH"/>
</dbReference>
<organism evidence="3 4">
    <name type="scientific">Pyricularia oryzae</name>
    <name type="common">Rice blast fungus</name>
    <name type="synonym">Magnaporthe oryzae</name>
    <dbReference type="NCBI Taxonomy" id="318829"/>
    <lineage>
        <taxon>Eukaryota</taxon>
        <taxon>Fungi</taxon>
        <taxon>Dikarya</taxon>
        <taxon>Ascomycota</taxon>
        <taxon>Pezizomycotina</taxon>
        <taxon>Sordariomycetes</taxon>
        <taxon>Sordariomycetidae</taxon>
        <taxon>Magnaporthales</taxon>
        <taxon>Pyriculariaceae</taxon>
        <taxon>Pyricularia</taxon>
    </lineage>
</organism>
<protein>
    <recommendedName>
        <fullName evidence="2">AB hydrolase-1 domain-containing protein</fullName>
    </recommendedName>
</protein>
<accession>A0A4P7N8W5</accession>
<keyword evidence="1" id="KW-0732">Signal</keyword>
<dbReference type="PANTHER" id="PTHR43194:SF4">
    <property type="entry name" value="AB HYDROLASE-1 DOMAIN-CONTAINING PROTEIN"/>
    <property type="match status" value="1"/>
</dbReference>
<evidence type="ECO:0000313" key="4">
    <source>
        <dbReference type="Proteomes" id="UP000294847"/>
    </source>
</evidence>
<feature type="domain" description="AB hydrolase-1" evidence="2">
    <location>
        <begin position="79"/>
        <end position="373"/>
    </location>
</feature>
<evidence type="ECO:0000256" key="1">
    <source>
        <dbReference type="SAM" id="SignalP"/>
    </source>
</evidence>
<gene>
    <name evidence="3" type="ORF">PoMZ_04078</name>
</gene>
<dbReference type="PANTHER" id="PTHR43194">
    <property type="entry name" value="HYDROLASE ALPHA/BETA FOLD FAMILY"/>
    <property type="match status" value="1"/>
</dbReference>
<reference evidence="3 4" key="1">
    <citation type="journal article" date="2019" name="Mol. Biol. Evol.">
        <title>Blast fungal genomes show frequent chromosomal changes, gene gains and losses, and effector gene turnover.</title>
        <authorList>
            <person name="Gomez Luciano L.B."/>
            <person name="Jason Tsai I."/>
            <person name="Chuma I."/>
            <person name="Tosa Y."/>
            <person name="Chen Y.H."/>
            <person name="Li J.Y."/>
            <person name="Li M.Y."/>
            <person name="Jade Lu M.Y."/>
            <person name="Nakayashiki H."/>
            <person name="Li W.H."/>
        </authorList>
    </citation>
    <scope>NUCLEOTIDE SEQUENCE [LARGE SCALE GENOMIC DNA]</scope>
    <source>
        <strain evidence="3">MZ5-1-6</strain>
    </source>
</reference>
<name>A0A4P7N8W5_PYROR</name>
<dbReference type="Proteomes" id="UP000294847">
    <property type="component" value="Chromosome 3"/>
</dbReference>
<dbReference type="InterPro" id="IPR000073">
    <property type="entry name" value="AB_hydrolase_1"/>
</dbReference>
<dbReference type="Pfam" id="PF12697">
    <property type="entry name" value="Abhydrolase_6"/>
    <property type="match status" value="1"/>
</dbReference>
<dbReference type="SUPFAM" id="SSF53474">
    <property type="entry name" value="alpha/beta-Hydrolases"/>
    <property type="match status" value="1"/>
</dbReference>